<dbReference type="SUPFAM" id="SSF51735">
    <property type="entry name" value="NAD(P)-binding Rossmann-fold domains"/>
    <property type="match status" value="1"/>
</dbReference>
<dbReference type="AlphaFoldDB" id="A0A1Y2DBG7"/>
<dbReference type="GO" id="GO:0016491">
    <property type="term" value="F:oxidoreductase activity"/>
    <property type="evidence" value="ECO:0007669"/>
    <property type="project" value="UniProtKB-KW"/>
</dbReference>
<dbReference type="InterPro" id="IPR002347">
    <property type="entry name" value="SDR_fam"/>
</dbReference>
<gene>
    <name evidence="3" type="ORF">BCR38DRAFT_450729</name>
</gene>
<comment type="caution">
    <text evidence="3">The sequence shown here is derived from an EMBL/GenBank/DDBJ whole genome shotgun (WGS) entry which is preliminary data.</text>
</comment>
<evidence type="ECO:0000256" key="1">
    <source>
        <dbReference type="ARBA" id="ARBA00006484"/>
    </source>
</evidence>
<dbReference type="STRING" id="1141098.A0A1Y2DBG7"/>
<evidence type="ECO:0000256" key="2">
    <source>
        <dbReference type="ARBA" id="ARBA00023002"/>
    </source>
</evidence>
<sequence>MPSSNIFHSIAHCICGPKPKQSKSTSAIEPNITRTMAPIVLILGAGPRTGASVADKFASSGYKVAVVSRSGTGSKNDKGYLALKADFTKPDSIPALFDTVNSELGSAPSVVIYNASALSPPPDKESVLSISADSVVSDLNVNVVSPYVAAQQAVKAWETLPADTKKTFIYTGNILNQAVIPVPLMQNLGIGKSASAYWVGLADTTYAAKGFRFFYADERHADGKLKGMALDGPAHGDFYPQLASHPENVPWQATFVKDKGYVSFK</sequence>
<keyword evidence="4" id="KW-1185">Reference proteome</keyword>
<evidence type="ECO:0000313" key="4">
    <source>
        <dbReference type="Proteomes" id="UP000193689"/>
    </source>
</evidence>
<dbReference type="OrthoDB" id="5336600at2759"/>
<dbReference type="Gene3D" id="3.40.50.720">
    <property type="entry name" value="NAD(P)-binding Rossmann-like Domain"/>
    <property type="match status" value="1"/>
</dbReference>
<dbReference type="EMBL" id="MCFJ01000022">
    <property type="protein sequence ID" value="ORY56611.1"/>
    <property type="molecule type" value="Genomic_DNA"/>
</dbReference>
<dbReference type="InterPro" id="IPR036291">
    <property type="entry name" value="NAD(P)-bd_dom_sf"/>
</dbReference>
<dbReference type="Pfam" id="PF00106">
    <property type="entry name" value="adh_short"/>
    <property type="match status" value="1"/>
</dbReference>
<reference evidence="3 4" key="1">
    <citation type="submission" date="2016-07" db="EMBL/GenBank/DDBJ databases">
        <title>Pervasive Adenine N6-methylation of Active Genes in Fungi.</title>
        <authorList>
            <consortium name="DOE Joint Genome Institute"/>
            <person name="Mondo S.J."/>
            <person name="Dannebaum R.O."/>
            <person name="Kuo R.C."/>
            <person name="Labutti K."/>
            <person name="Haridas S."/>
            <person name="Kuo A."/>
            <person name="Salamov A."/>
            <person name="Ahrendt S.R."/>
            <person name="Lipzen A."/>
            <person name="Sullivan W."/>
            <person name="Andreopoulos W.B."/>
            <person name="Clum A."/>
            <person name="Lindquist E."/>
            <person name="Daum C."/>
            <person name="Ramamoorthy G.K."/>
            <person name="Gryganskyi A."/>
            <person name="Culley D."/>
            <person name="Magnuson J.K."/>
            <person name="James T.Y."/>
            <person name="O'Malley M.A."/>
            <person name="Stajich J.E."/>
            <person name="Spatafora J.W."/>
            <person name="Visel A."/>
            <person name="Grigoriev I.V."/>
        </authorList>
    </citation>
    <scope>NUCLEOTIDE SEQUENCE [LARGE SCALE GENOMIC DNA]</scope>
    <source>
        <strain evidence="3 4">CBS 129021</strain>
    </source>
</reference>
<organism evidence="3 4">
    <name type="scientific">Pseudomassariella vexata</name>
    <dbReference type="NCBI Taxonomy" id="1141098"/>
    <lineage>
        <taxon>Eukaryota</taxon>
        <taxon>Fungi</taxon>
        <taxon>Dikarya</taxon>
        <taxon>Ascomycota</taxon>
        <taxon>Pezizomycotina</taxon>
        <taxon>Sordariomycetes</taxon>
        <taxon>Xylariomycetidae</taxon>
        <taxon>Amphisphaeriales</taxon>
        <taxon>Pseudomassariaceae</taxon>
        <taxon>Pseudomassariella</taxon>
    </lineage>
</organism>
<comment type="similarity">
    <text evidence="1">Belongs to the short-chain dehydrogenases/reductases (SDR) family.</text>
</comment>
<evidence type="ECO:0008006" key="5">
    <source>
        <dbReference type="Google" id="ProtNLM"/>
    </source>
</evidence>
<dbReference type="PANTHER" id="PTHR43669">
    <property type="entry name" value="5-KETO-D-GLUCONATE 5-REDUCTASE"/>
    <property type="match status" value="1"/>
</dbReference>
<accession>A0A1Y2DBG7</accession>
<name>A0A1Y2DBG7_9PEZI</name>
<dbReference type="PANTHER" id="PTHR43669:SF4">
    <property type="entry name" value="SHORT-CHAIN DEHYDROGENASE"/>
    <property type="match status" value="1"/>
</dbReference>
<dbReference type="GeneID" id="63777612"/>
<proteinExistence type="inferred from homology"/>
<dbReference type="Proteomes" id="UP000193689">
    <property type="component" value="Unassembled WGS sequence"/>
</dbReference>
<dbReference type="RefSeq" id="XP_040710190.1">
    <property type="nucleotide sequence ID" value="XM_040861400.1"/>
</dbReference>
<evidence type="ECO:0000313" key="3">
    <source>
        <dbReference type="EMBL" id="ORY56611.1"/>
    </source>
</evidence>
<protein>
    <recommendedName>
        <fullName evidence="5">Short-chain dehydrogenase</fullName>
    </recommendedName>
</protein>
<keyword evidence="2" id="KW-0560">Oxidoreductase</keyword>
<dbReference type="InParanoid" id="A0A1Y2DBG7"/>